<name>A0ABS8W023_DATST</name>
<evidence type="ECO:0000313" key="2">
    <source>
        <dbReference type="Proteomes" id="UP000823775"/>
    </source>
</evidence>
<comment type="caution">
    <text evidence="1">The sequence shown here is derived from an EMBL/GenBank/DDBJ whole genome shotgun (WGS) entry which is preliminary data.</text>
</comment>
<reference evidence="1 2" key="1">
    <citation type="journal article" date="2021" name="BMC Genomics">
        <title>Datura genome reveals duplications of psychoactive alkaloid biosynthetic genes and high mutation rate following tissue culture.</title>
        <authorList>
            <person name="Rajewski A."/>
            <person name="Carter-House D."/>
            <person name="Stajich J."/>
            <person name="Litt A."/>
        </authorList>
    </citation>
    <scope>NUCLEOTIDE SEQUENCE [LARGE SCALE GENOMIC DNA]</scope>
    <source>
        <strain evidence="1">AR-01</strain>
    </source>
</reference>
<dbReference type="Proteomes" id="UP000823775">
    <property type="component" value="Unassembled WGS sequence"/>
</dbReference>
<gene>
    <name evidence="1" type="ORF">HAX54_042552</name>
</gene>
<organism evidence="1 2">
    <name type="scientific">Datura stramonium</name>
    <name type="common">Jimsonweed</name>
    <name type="synonym">Common thornapple</name>
    <dbReference type="NCBI Taxonomy" id="4076"/>
    <lineage>
        <taxon>Eukaryota</taxon>
        <taxon>Viridiplantae</taxon>
        <taxon>Streptophyta</taxon>
        <taxon>Embryophyta</taxon>
        <taxon>Tracheophyta</taxon>
        <taxon>Spermatophyta</taxon>
        <taxon>Magnoliopsida</taxon>
        <taxon>eudicotyledons</taxon>
        <taxon>Gunneridae</taxon>
        <taxon>Pentapetalae</taxon>
        <taxon>asterids</taxon>
        <taxon>lamiids</taxon>
        <taxon>Solanales</taxon>
        <taxon>Solanaceae</taxon>
        <taxon>Solanoideae</taxon>
        <taxon>Datureae</taxon>
        <taxon>Datura</taxon>
    </lineage>
</organism>
<evidence type="ECO:0000313" key="1">
    <source>
        <dbReference type="EMBL" id="MCE2055422.1"/>
    </source>
</evidence>
<accession>A0ABS8W023</accession>
<proteinExistence type="predicted"/>
<keyword evidence="2" id="KW-1185">Reference proteome</keyword>
<dbReference type="EMBL" id="JACEIK010006282">
    <property type="protein sequence ID" value="MCE2055422.1"/>
    <property type="molecule type" value="Genomic_DNA"/>
</dbReference>
<sequence>MNGGDEYEKLGSEDFESRPSLAGNFTIPIRVAGYECLAVDKGRSTIAEERVLQVVNVQCRKKQERETAGQTERERHRSFGGFCTARIPRSLLQFLPSLALCHNLFLFSFLSLSSLPNPYSPHLPFSIKSSFLFCLSHDLISDSVSTEIL</sequence>
<protein>
    <submittedName>
        <fullName evidence="1">Uncharacterized protein</fullName>
    </submittedName>
</protein>